<evidence type="ECO:0000313" key="2">
    <source>
        <dbReference type="EMBL" id="SPD13661.1"/>
    </source>
</evidence>
<accession>A0A2N9HPQ5</accession>
<protein>
    <submittedName>
        <fullName evidence="2">Uncharacterized protein</fullName>
    </submittedName>
</protein>
<evidence type="ECO:0000313" key="3">
    <source>
        <dbReference type="EMBL" id="SPD27938.1"/>
    </source>
</evidence>
<proteinExistence type="predicted"/>
<dbReference type="AlphaFoldDB" id="A0A2N9HPQ5"/>
<reference evidence="2" key="1">
    <citation type="submission" date="2018-02" db="EMBL/GenBank/DDBJ databases">
        <authorList>
            <person name="Cohen D.B."/>
            <person name="Kent A.D."/>
        </authorList>
    </citation>
    <scope>NUCLEOTIDE SEQUENCE</scope>
</reference>
<name>A0A2N9HPQ5_FAGSY</name>
<keyword evidence="1" id="KW-0812">Transmembrane</keyword>
<gene>
    <name evidence="2" type="ORF">FSB_LOCUS41543</name>
    <name evidence="3" type="ORF">FSB_LOCUS55820</name>
</gene>
<keyword evidence="1" id="KW-0472">Membrane</keyword>
<feature type="transmembrane region" description="Helical" evidence="1">
    <location>
        <begin position="109"/>
        <end position="131"/>
    </location>
</feature>
<dbReference type="EMBL" id="OIVN01003801">
    <property type="protein sequence ID" value="SPD13661.1"/>
    <property type="molecule type" value="Genomic_DNA"/>
</dbReference>
<dbReference type="EMBL" id="OIVN01006214">
    <property type="protein sequence ID" value="SPD27938.1"/>
    <property type="molecule type" value="Genomic_DNA"/>
</dbReference>
<keyword evidence="1" id="KW-1133">Transmembrane helix</keyword>
<evidence type="ECO:0000256" key="1">
    <source>
        <dbReference type="SAM" id="Phobius"/>
    </source>
</evidence>
<organism evidence="2">
    <name type="scientific">Fagus sylvatica</name>
    <name type="common">Beechnut</name>
    <dbReference type="NCBI Taxonomy" id="28930"/>
    <lineage>
        <taxon>Eukaryota</taxon>
        <taxon>Viridiplantae</taxon>
        <taxon>Streptophyta</taxon>
        <taxon>Embryophyta</taxon>
        <taxon>Tracheophyta</taxon>
        <taxon>Spermatophyta</taxon>
        <taxon>Magnoliopsida</taxon>
        <taxon>eudicotyledons</taxon>
        <taxon>Gunneridae</taxon>
        <taxon>Pentapetalae</taxon>
        <taxon>rosids</taxon>
        <taxon>fabids</taxon>
        <taxon>Fagales</taxon>
        <taxon>Fagaceae</taxon>
        <taxon>Fagus</taxon>
    </lineage>
</organism>
<sequence>MTKKTEMRPKRTSRGLERTFHTTIAMATKTRMTYKVKDIVGQVVDSMEIVLMNCQATYDGMKICYSFFLPFDELGGGSGSVFEQLLDLLDKALGSSEEPRERTREAIEWTIESSIIVLTSVLLAGITLPFFGVNRGCVIALTAS</sequence>